<keyword evidence="2" id="KW-0344">Guanine-nucleotide releasing factor</keyword>
<feature type="compositionally biased region" description="Low complexity" evidence="3">
    <location>
        <begin position="1466"/>
        <end position="1480"/>
    </location>
</feature>
<evidence type="ECO:0000313" key="6">
    <source>
        <dbReference type="Proteomes" id="UP000827549"/>
    </source>
</evidence>
<organism evidence="5 6">
    <name type="scientific">Vanrija pseudolonga</name>
    <dbReference type="NCBI Taxonomy" id="143232"/>
    <lineage>
        <taxon>Eukaryota</taxon>
        <taxon>Fungi</taxon>
        <taxon>Dikarya</taxon>
        <taxon>Basidiomycota</taxon>
        <taxon>Agaricomycotina</taxon>
        <taxon>Tremellomycetes</taxon>
        <taxon>Trichosporonales</taxon>
        <taxon>Trichosporonaceae</taxon>
        <taxon>Vanrija</taxon>
    </lineage>
</organism>
<feature type="region of interest" description="Disordered" evidence="3">
    <location>
        <begin position="896"/>
        <end position="1076"/>
    </location>
</feature>
<dbReference type="CDD" id="cd06224">
    <property type="entry name" value="REM"/>
    <property type="match status" value="1"/>
</dbReference>
<dbReference type="EMBL" id="CP086715">
    <property type="protein sequence ID" value="WOO78620.1"/>
    <property type="molecule type" value="Genomic_DNA"/>
</dbReference>
<dbReference type="SMART" id="SM00456">
    <property type="entry name" value="WW"/>
    <property type="match status" value="2"/>
</dbReference>
<dbReference type="CDD" id="cd11883">
    <property type="entry name" value="SH3_Sdc25"/>
    <property type="match status" value="1"/>
</dbReference>
<dbReference type="CDD" id="cd00201">
    <property type="entry name" value="WW"/>
    <property type="match status" value="1"/>
</dbReference>
<dbReference type="RefSeq" id="XP_062624652.1">
    <property type="nucleotide sequence ID" value="XM_062768668.1"/>
</dbReference>
<dbReference type="Pfam" id="PF00018">
    <property type="entry name" value="SH3_1"/>
    <property type="match status" value="1"/>
</dbReference>
<accession>A0AAF0Y1X6</accession>
<evidence type="ECO:0000256" key="2">
    <source>
        <dbReference type="ARBA" id="ARBA00022658"/>
    </source>
</evidence>
<keyword evidence="6" id="KW-1185">Reference proteome</keyword>
<dbReference type="InterPro" id="IPR036964">
    <property type="entry name" value="RASGEF_cat_dom_sf"/>
</dbReference>
<dbReference type="PROSITE" id="PS01159">
    <property type="entry name" value="WW_DOMAIN_1"/>
    <property type="match status" value="1"/>
</dbReference>
<proteinExistence type="predicted"/>
<feature type="compositionally biased region" description="Basic and acidic residues" evidence="3">
    <location>
        <begin position="907"/>
        <end position="919"/>
    </location>
</feature>
<reference evidence="5" key="1">
    <citation type="submission" date="2023-10" db="EMBL/GenBank/DDBJ databases">
        <authorList>
            <person name="Noh H."/>
        </authorList>
    </citation>
    <scope>NUCLEOTIDE SEQUENCE</scope>
    <source>
        <strain evidence="5">DUCC4014</strain>
    </source>
</reference>
<dbReference type="InterPro" id="IPR001895">
    <property type="entry name" value="RASGEF_cat_dom"/>
</dbReference>
<dbReference type="SMART" id="SM00326">
    <property type="entry name" value="SH3"/>
    <property type="match status" value="1"/>
</dbReference>
<evidence type="ECO:0000256" key="1">
    <source>
        <dbReference type="ARBA" id="ARBA00022443"/>
    </source>
</evidence>
<dbReference type="GO" id="GO:0005886">
    <property type="term" value="C:plasma membrane"/>
    <property type="evidence" value="ECO:0007669"/>
    <property type="project" value="TreeGrafter"/>
</dbReference>
<dbReference type="InterPro" id="IPR023578">
    <property type="entry name" value="Ras_GEF_dom_sf"/>
</dbReference>
<dbReference type="FunFam" id="2.30.30.40:FF:000072">
    <property type="entry name" value="Unconventional Myosin IB"/>
    <property type="match status" value="1"/>
</dbReference>
<dbReference type="SUPFAM" id="SSF50044">
    <property type="entry name" value="SH3-domain"/>
    <property type="match status" value="1"/>
</dbReference>
<dbReference type="SUPFAM" id="SSF51045">
    <property type="entry name" value="WW domain"/>
    <property type="match status" value="1"/>
</dbReference>
<evidence type="ECO:0000313" key="5">
    <source>
        <dbReference type="EMBL" id="WOO78620.1"/>
    </source>
</evidence>
<evidence type="ECO:0000256" key="3">
    <source>
        <dbReference type="SAM" id="MobiDB-lite"/>
    </source>
</evidence>
<dbReference type="Pfam" id="PF00617">
    <property type="entry name" value="RasGEF"/>
    <property type="match status" value="1"/>
</dbReference>
<dbReference type="Gene3D" id="1.10.840.10">
    <property type="entry name" value="Ras guanine-nucleotide exchange factors catalytic domain"/>
    <property type="match status" value="1"/>
</dbReference>
<dbReference type="InterPro" id="IPR036028">
    <property type="entry name" value="SH3-like_dom_sf"/>
</dbReference>
<dbReference type="Proteomes" id="UP000827549">
    <property type="component" value="Chromosome 2"/>
</dbReference>
<feature type="region of interest" description="Disordered" evidence="3">
    <location>
        <begin position="339"/>
        <end position="422"/>
    </location>
</feature>
<keyword evidence="1" id="KW-0728">SH3 domain</keyword>
<feature type="compositionally biased region" description="Low complexity" evidence="3">
    <location>
        <begin position="1057"/>
        <end position="1068"/>
    </location>
</feature>
<dbReference type="InterPro" id="IPR001452">
    <property type="entry name" value="SH3_domain"/>
</dbReference>
<dbReference type="CDD" id="cd00155">
    <property type="entry name" value="RasGEF"/>
    <property type="match status" value="1"/>
</dbReference>
<dbReference type="Gene3D" id="1.20.870.10">
    <property type="entry name" value="Son of sevenless (SoS) protein Chain: S domain 1"/>
    <property type="match status" value="1"/>
</dbReference>
<dbReference type="GeneID" id="87805412"/>
<feature type="compositionally biased region" description="Low complexity" evidence="3">
    <location>
        <begin position="392"/>
        <end position="412"/>
    </location>
</feature>
<dbReference type="GO" id="GO:0007265">
    <property type="term" value="P:Ras protein signal transduction"/>
    <property type="evidence" value="ECO:0007669"/>
    <property type="project" value="TreeGrafter"/>
</dbReference>
<dbReference type="InterPro" id="IPR008937">
    <property type="entry name" value="Ras-like_GEF"/>
</dbReference>
<dbReference type="SUPFAM" id="SSF48366">
    <property type="entry name" value="Ras GEF"/>
    <property type="match status" value="1"/>
</dbReference>
<evidence type="ECO:0000259" key="4">
    <source>
        <dbReference type="PROSITE" id="PS01159"/>
    </source>
</evidence>
<keyword evidence="5" id="KW-0131">Cell cycle</keyword>
<gene>
    <name evidence="5" type="primary">CDC25_0</name>
    <name evidence="5" type="ORF">LOC62_02G002164</name>
</gene>
<feature type="compositionally biased region" description="Basic residues" evidence="3">
    <location>
        <begin position="1033"/>
        <end position="1043"/>
    </location>
</feature>
<dbReference type="SMART" id="SM00229">
    <property type="entry name" value="RasGEFN"/>
    <property type="match status" value="1"/>
</dbReference>
<feature type="region of interest" description="Disordered" evidence="3">
    <location>
        <begin position="1449"/>
        <end position="1491"/>
    </location>
</feature>
<feature type="region of interest" description="Disordered" evidence="3">
    <location>
        <begin position="448"/>
        <end position="496"/>
    </location>
</feature>
<dbReference type="GO" id="GO:0051301">
    <property type="term" value="P:cell division"/>
    <property type="evidence" value="ECO:0007669"/>
    <property type="project" value="UniProtKB-KW"/>
</dbReference>
<feature type="compositionally biased region" description="Basic and acidic residues" evidence="3">
    <location>
        <begin position="937"/>
        <end position="955"/>
    </location>
</feature>
<dbReference type="GO" id="GO:0005085">
    <property type="term" value="F:guanyl-nucleotide exchange factor activity"/>
    <property type="evidence" value="ECO:0007669"/>
    <property type="project" value="UniProtKB-KW"/>
</dbReference>
<protein>
    <submittedName>
        <fullName evidence="5">Cell division control protein 25</fullName>
    </submittedName>
</protein>
<dbReference type="PANTHER" id="PTHR23113:SF368">
    <property type="entry name" value="CELL DIVISION CONTROL PROTEIN 25"/>
    <property type="match status" value="1"/>
</dbReference>
<dbReference type="PANTHER" id="PTHR23113">
    <property type="entry name" value="GUANINE NUCLEOTIDE EXCHANGE FACTOR"/>
    <property type="match status" value="1"/>
</dbReference>
<dbReference type="InterPro" id="IPR001202">
    <property type="entry name" value="WW_dom"/>
</dbReference>
<feature type="compositionally biased region" description="Polar residues" evidence="3">
    <location>
        <begin position="983"/>
        <end position="1008"/>
    </location>
</feature>
<dbReference type="Gene3D" id="2.30.30.40">
    <property type="entry name" value="SH3 Domains"/>
    <property type="match status" value="1"/>
</dbReference>
<dbReference type="InterPro" id="IPR000651">
    <property type="entry name" value="Ras-like_Gua-exchang_fac_N"/>
</dbReference>
<sequence length="1567" mass="171244">MADARHSSSIISAQSALEGLGIVDLNDPGPSSHAAGNGYRPVDYSSSSAAANNNNNNTHRAMSQSHLPAARIDLLLPDSSGAVRVPEGQRYAVRAVYDFEATDESALSFNASDIIEVLTMLSSGWWDGMLGEARGWFPSNYVENIDDLDSDDFDGVDEPYEPYDDVVDDYDDQYDVEIAADGRAIARNGSAADVLGLEESLGHGWGDSWGGDTSATSLDNLAFELMEGRSDGRQHSARGQLRADRASKRHTVTAADYEEIDDPDLTLRPAHHSRGQPQAQISAAHYSHGNDVWVPRATPQGNIFYVNIHTGEEQWGLPGDGDEDADGFARLAEMDHLSEHSVEQRDLDGHRYYGGGQGQSRNYQHQRSASSFDRSYYQPPQPHHIQERARRPASTSSTVSRASRPPSSSMAPDDVFGIHPSRAGVTVPYPWSVGLSDDGRNYYYYNQQTGETRRDPPPSSTTVDGVLQDPPPRRASVGATMRSDARRSITTRRRAQTDWEDRIRSAVAPLYDEPERLTMAQLTEQVTDAINSLYSAAVAGSAAEEEVALARDIQSGSGMAVAVLNDDAAVRQLKDGQARLTTAIRHLMTAFGYVGPILPPPGGIDSTVSEPMPRPPWVDSLNLMGVMGLLSMSISNTISGPRASDVGTSSWNAVMRAITKLRDLIDDLPNVVLAHVPAAERENQPAKHLVAWFGAESLGDFMSGRFGFGPALDTVLRPLDQAAVVEIQKLKAEVDAVVRAANTSADGGVLEIIRASARFRDAIAHIDVAVAIDLDGDASEENGSETLREEEIRLYADLVVQARHGIRDLDDAAIALDTTSADIYLRSDTPGSPASLEALTKAVTTVFRALSALLVVSQQQTAAIEQGVVRGAMGQRSPGGAIRRAAASAHGRTYSVASFESHRSHRSHDLQRLAGDTHTRSKSMASSESSATQPTGPEKEVLEREEIQNRHRSIESSHQPSSRRHSQSTIASQTSVAAKKATDASSSQTSLPYQQESEAGSVRANNRASILKAVPSFLRNRSSSDAPEEPRTNRNRSGSKKLAKLLGDDTFSRTQGASVPAVPSTPVSPAAPPPPMAMMGKSEPWYLATAYPPGEIVEDDNHVLKAGTIQVLVERLTAHTAADTNFFKAFMLTYRSFVTTEELIDLLIERFDIQPPPGLNEEELMQWTVRKQTPIRLRVVNTLKTWLDQHFVEGQDEELLAKVEAFAQARTVGAKEMLVRQLDTLIGRSRKRLDLNAARQTGKGMAAPPAPMPIKSQPGRPVTFLDYSALEIARQLTIMESGYYQRIKPIECMHKAWQAENNTELAPNLMHTITATNRLSRWTSLLILRSRNVRERSLVLRHLIAIATELRQLNNFAGMAGVFSGLSGSGITRLKKTWELVPDKSMREFNAIEDTMDRTKNFQKYKEMLKTINPPCVPFFGFYLSALVFIEEGNKDFVVAQTPNNSSIAMTPSTSTSSIPRAPSMAGTTRSAATTATSATNGPRQSNESGGPLLINFFKRQLTADVLRDIQQYQSQPYNLVVYQPVLDFIEEGMTDAERDDSDFYDLSLLLEPKDPDAHARALQSSA</sequence>
<keyword evidence="5" id="KW-0132">Cell division</keyword>
<dbReference type="Gene3D" id="2.20.70.10">
    <property type="match status" value="1"/>
</dbReference>
<feature type="compositionally biased region" description="Polar residues" evidence="3">
    <location>
        <begin position="1449"/>
        <end position="1459"/>
    </location>
</feature>
<feature type="compositionally biased region" description="Basic and acidic residues" evidence="3">
    <location>
        <begin position="339"/>
        <end position="351"/>
    </location>
</feature>
<dbReference type="Pfam" id="PF00618">
    <property type="entry name" value="RasGEF_N"/>
    <property type="match status" value="1"/>
</dbReference>
<feature type="domain" description="WW" evidence="4">
    <location>
        <begin position="293"/>
        <end position="318"/>
    </location>
</feature>
<name>A0AAF0Y1X6_9TREE</name>
<dbReference type="InterPro" id="IPR036020">
    <property type="entry name" value="WW_dom_sf"/>
</dbReference>
<feature type="region of interest" description="Disordered" evidence="3">
    <location>
        <begin position="230"/>
        <end position="249"/>
    </location>
</feature>
<dbReference type="SMART" id="SM00147">
    <property type="entry name" value="RasGEF"/>
    <property type="match status" value="1"/>
</dbReference>
<feature type="compositionally biased region" description="Polar residues" evidence="3">
    <location>
        <begin position="359"/>
        <end position="373"/>
    </location>
</feature>